<dbReference type="GO" id="GO:0004222">
    <property type="term" value="F:metalloendopeptidase activity"/>
    <property type="evidence" value="ECO:0007669"/>
    <property type="project" value="UniProtKB-UniRule"/>
</dbReference>
<dbReference type="PANTHER" id="PTHR10127:SF780">
    <property type="entry name" value="METALLOENDOPEPTIDASE"/>
    <property type="match status" value="1"/>
</dbReference>
<feature type="binding site" evidence="6">
    <location>
        <position position="135"/>
    </location>
    <ligand>
        <name>Zn(2+)</name>
        <dbReference type="ChEBI" id="CHEBI:29105"/>
        <note>catalytic</note>
    </ligand>
</feature>
<evidence type="ECO:0000256" key="3">
    <source>
        <dbReference type="ARBA" id="ARBA00022801"/>
    </source>
</evidence>
<dbReference type="Pfam" id="PF01400">
    <property type="entry name" value="Astacin"/>
    <property type="match status" value="1"/>
</dbReference>
<evidence type="ECO:0000313" key="9">
    <source>
        <dbReference type="Proteomes" id="UP000729913"/>
    </source>
</evidence>
<accession>A0A8J5V0I5</accession>
<dbReference type="InterPro" id="IPR001506">
    <property type="entry name" value="Peptidase_M12A"/>
</dbReference>
<keyword evidence="4 6" id="KW-0862">Zinc</keyword>
<dbReference type="GO" id="GO:0006508">
    <property type="term" value="P:proteolysis"/>
    <property type="evidence" value="ECO:0007669"/>
    <property type="project" value="UniProtKB-KW"/>
</dbReference>
<comment type="caution">
    <text evidence="6">Lacks conserved residue(s) required for the propagation of feature annotation.</text>
</comment>
<evidence type="ECO:0000256" key="5">
    <source>
        <dbReference type="ARBA" id="ARBA00023049"/>
    </source>
</evidence>
<keyword evidence="9" id="KW-1185">Reference proteome</keyword>
<dbReference type="CDD" id="cd04280">
    <property type="entry name" value="ZnMc_astacin_like"/>
    <property type="match status" value="1"/>
</dbReference>
<protein>
    <recommendedName>
        <fullName evidence="7">Peptidase M12A domain-containing protein</fullName>
    </recommendedName>
</protein>
<sequence>MIWKTSRVSSACPTWGTRCSELRVTEPAAESRNGTRNSESIQRNLENTLRATFSFLGRLLGEVDWQTAPPGGQAMDDFRKYTCIQFVPHNGERDDYIRITAGNTGCWSSVGRIGGRQDVNLQVPGCVVKKGTVIHELMHAVGFVHEQSRYDRDEFVEIQWQNIKPGNTINFLKVGKDTTDHFGVKYDFGSVMHYSKNAFSVNGQATIIPKETNGGFFGAFDDLFGGTKPSLGQREGFSKQDIRKIRKMYNCDGPRRRNARSRPQVSLFDFFW</sequence>
<keyword evidence="1 6" id="KW-0645">Protease</keyword>
<evidence type="ECO:0000313" key="8">
    <source>
        <dbReference type="EMBL" id="KAG8040201.1"/>
    </source>
</evidence>
<dbReference type="PANTHER" id="PTHR10127">
    <property type="entry name" value="DISCOIDIN, CUB, EGF, LAMININ , AND ZINC METALLOPROTEASE DOMAIN CONTAINING"/>
    <property type="match status" value="1"/>
</dbReference>
<keyword evidence="5 6" id="KW-0482">Metalloprotease</keyword>
<reference evidence="8" key="2">
    <citation type="submission" date="2021-04" db="EMBL/GenBank/DDBJ databases">
        <title>Genome-wide patterns of bracovirus chromosomal integration into multiple host tissues during parasitism.</title>
        <authorList>
            <person name="Chebbi M.A.C."/>
        </authorList>
    </citation>
    <scope>NUCLEOTIDE SEQUENCE</scope>
    <source>
        <tissue evidence="8">Whole body</tissue>
    </source>
</reference>
<feature type="binding site" evidence="6">
    <location>
        <position position="139"/>
    </location>
    <ligand>
        <name>Zn(2+)</name>
        <dbReference type="ChEBI" id="CHEBI:29105"/>
        <note>catalytic</note>
    </ligand>
</feature>
<dbReference type="PROSITE" id="PS51864">
    <property type="entry name" value="ASTACIN"/>
    <property type="match status" value="1"/>
</dbReference>
<organism evidence="8 9">
    <name type="scientific">Cotesia typhae</name>
    <dbReference type="NCBI Taxonomy" id="2053667"/>
    <lineage>
        <taxon>Eukaryota</taxon>
        <taxon>Metazoa</taxon>
        <taxon>Ecdysozoa</taxon>
        <taxon>Arthropoda</taxon>
        <taxon>Hexapoda</taxon>
        <taxon>Insecta</taxon>
        <taxon>Pterygota</taxon>
        <taxon>Neoptera</taxon>
        <taxon>Endopterygota</taxon>
        <taxon>Hymenoptera</taxon>
        <taxon>Apocrita</taxon>
        <taxon>Ichneumonoidea</taxon>
        <taxon>Braconidae</taxon>
        <taxon>Microgastrinae</taxon>
        <taxon>Cotesia</taxon>
    </lineage>
</organism>
<reference evidence="8" key="1">
    <citation type="submission" date="2020-03" db="EMBL/GenBank/DDBJ databases">
        <authorList>
            <person name="Chebbi M.A."/>
            <person name="Drezen J.M."/>
        </authorList>
    </citation>
    <scope>NUCLEOTIDE SEQUENCE</scope>
    <source>
        <tissue evidence="8">Whole body</tissue>
    </source>
</reference>
<name>A0A8J5V0I5_9HYME</name>
<feature type="domain" description="Peptidase M12A" evidence="7">
    <location>
        <begin position="33"/>
        <end position="252"/>
    </location>
</feature>
<dbReference type="Proteomes" id="UP000729913">
    <property type="component" value="Unassembled WGS sequence"/>
</dbReference>
<proteinExistence type="predicted"/>
<dbReference type="SMART" id="SM00235">
    <property type="entry name" value="ZnMc"/>
    <property type="match status" value="1"/>
</dbReference>
<dbReference type="GO" id="GO:0008270">
    <property type="term" value="F:zinc ion binding"/>
    <property type="evidence" value="ECO:0007669"/>
    <property type="project" value="UniProtKB-UniRule"/>
</dbReference>
<keyword evidence="2 6" id="KW-0479">Metal-binding</keyword>
<comment type="caution">
    <text evidence="8">The sequence shown here is derived from an EMBL/GenBank/DDBJ whole genome shotgun (WGS) entry which is preliminary data.</text>
</comment>
<evidence type="ECO:0000259" key="7">
    <source>
        <dbReference type="PROSITE" id="PS51864"/>
    </source>
</evidence>
<evidence type="ECO:0000256" key="2">
    <source>
        <dbReference type="ARBA" id="ARBA00022723"/>
    </source>
</evidence>
<keyword evidence="3 6" id="KW-0378">Hydrolase</keyword>
<dbReference type="OrthoDB" id="291007at2759"/>
<evidence type="ECO:0000256" key="6">
    <source>
        <dbReference type="PROSITE-ProRule" id="PRU01211"/>
    </source>
</evidence>
<feature type="active site" evidence="6">
    <location>
        <position position="136"/>
    </location>
</feature>
<feature type="binding site" evidence="6">
    <location>
        <position position="145"/>
    </location>
    <ligand>
        <name>Zn(2+)</name>
        <dbReference type="ChEBI" id="CHEBI:29105"/>
        <note>catalytic</note>
    </ligand>
</feature>
<comment type="cofactor">
    <cofactor evidence="6">
        <name>Zn(2+)</name>
        <dbReference type="ChEBI" id="CHEBI:29105"/>
    </cofactor>
    <text evidence="6">Binds 1 zinc ion per subunit.</text>
</comment>
<evidence type="ECO:0000256" key="1">
    <source>
        <dbReference type="ARBA" id="ARBA00022670"/>
    </source>
</evidence>
<dbReference type="AlphaFoldDB" id="A0A8J5V0I5"/>
<dbReference type="InterPro" id="IPR034035">
    <property type="entry name" value="Astacin-like_dom"/>
</dbReference>
<evidence type="ECO:0000256" key="4">
    <source>
        <dbReference type="ARBA" id="ARBA00022833"/>
    </source>
</evidence>
<dbReference type="EMBL" id="JAAOIC020000023">
    <property type="protein sequence ID" value="KAG8040201.1"/>
    <property type="molecule type" value="Genomic_DNA"/>
</dbReference>
<dbReference type="InterPro" id="IPR006026">
    <property type="entry name" value="Peptidase_Metallo"/>
</dbReference>
<gene>
    <name evidence="8" type="ORF">G9C98_000771</name>
</gene>